<sequence length="201" mass="23428">MIGNLPMNYLAHAFLAGKEEELIFGNFIADHIKGKQYQSLPVRIGQGVMMHRYLDSFTDSHKAVMAAKQHLWSLTGKMTGVVVDILFDHYLSTHWALLQTEPLKVFTTSLYRTIRKFDEQTPESAQHMLHYMEADDWLYHYQFKEGMRDTLGGINRRTKGMFQLTEKFESIMVAYPLMETDFEIFLKDVRIKAKEILIALD</sequence>
<evidence type="ECO:0000313" key="4">
    <source>
        <dbReference type="EMBL" id="MEN7547334.1"/>
    </source>
</evidence>
<keyword evidence="3" id="KW-0443">Lipid metabolism</keyword>
<proteinExistence type="predicted"/>
<evidence type="ECO:0000256" key="1">
    <source>
        <dbReference type="ARBA" id="ARBA00022516"/>
    </source>
</evidence>
<dbReference type="EMBL" id="JBDKWZ010000002">
    <property type="protein sequence ID" value="MEN7547334.1"/>
    <property type="molecule type" value="Genomic_DNA"/>
</dbReference>
<organism evidence="4 5">
    <name type="scientific">Rapidithrix thailandica</name>
    <dbReference type="NCBI Taxonomy" id="413964"/>
    <lineage>
        <taxon>Bacteria</taxon>
        <taxon>Pseudomonadati</taxon>
        <taxon>Bacteroidota</taxon>
        <taxon>Cytophagia</taxon>
        <taxon>Cytophagales</taxon>
        <taxon>Flammeovirgaceae</taxon>
        <taxon>Rapidithrix</taxon>
    </lineage>
</organism>
<dbReference type="InterPro" id="IPR007431">
    <property type="entry name" value="ACP_PD"/>
</dbReference>
<gene>
    <name evidence="4" type="ORF">AAG747_05410</name>
</gene>
<keyword evidence="2" id="KW-0378">Hydrolase</keyword>
<evidence type="ECO:0000256" key="3">
    <source>
        <dbReference type="ARBA" id="ARBA00023098"/>
    </source>
</evidence>
<dbReference type="GO" id="GO:0008770">
    <property type="term" value="F:[acyl-carrier-protein] phosphodiesterase activity"/>
    <property type="evidence" value="ECO:0007669"/>
    <property type="project" value="InterPro"/>
</dbReference>
<dbReference type="PANTHER" id="PTHR38764">
    <property type="entry name" value="ACYL CARRIER PROTEIN PHOSPHODIESTERASE"/>
    <property type="match status" value="1"/>
</dbReference>
<dbReference type="AlphaFoldDB" id="A0AAW9RRF1"/>
<evidence type="ECO:0000313" key="5">
    <source>
        <dbReference type="Proteomes" id="UP001403385"/>
    </source>
</evidence>
<dbReference type="Pfam" id="PF04336">
    <property type="entry name" value="ACP_PD"/>
    <property type="match status" value="1"/>
</dbReference>
<dbReference type="RefSeq" id="WP_346820118.1">
    <property type="nucleotide sequence ID" value="NZ_JBDKWZ010000002.1"/>
</dbReference>
<dbReference type="GO" id="GO:0006633">
    <property type="term" value="P:fatty acid biosynthetic process"/>
    <property type="evidence" value="ECO:0007669"/>
    <property type="project" value="InterPro"/>
</dbReference>
<comment type="caution">
    <text evidence="4">The sequence shown here is derived from an EMBL/GenBank/DDBJ whole genome shotgun (WGS) entry which is preliminary data.</text>
</comment>
<keyword evidence="5" id="KW-1185">Reference proteome</keyword>
<evidence type="ECO:0000256" key="2">
    <source>
        <dbReference type="ARBA" id="ARBA00022801"/>
    </source>
</evidence>
<reference evidence="4 5" key="1">
    <citation type="submission" date="2024-04" db="EMBL/GenBank/DDBJ databases">
        <title>Novel genus in family Flammeovirgaceae.</title>
        <authorList>
            <person name="Nguyen T.H."/>
            <person name="Vuong T.Q."/>
            <person name="Le H."/>
            <person name="Kim S.-G."/>
        </authorList>
    </citation>
    <scope>NUCLEOTIDE SEQUENCE [LARGE SCALE GENOMIC DNA]</scope>
    <source>
        <strain evidence="4 5">JCM 23209</strain>
    </source>
</reference>
<name>A0AAW9RRF1_9BACT</name>
<protein>
    <submittedName>
        <fullName evidence="4">ACP phosphodiesterase</fullName>
    </submittedName>
</protein>
<accession>A0AAW9RRF1</accession>
<keyword evidence="1" id="KW-0444">Lipid biosynthesis</keyword>
<dbReference type="PANTHER" id="PTHR38764:SF1">
    <property type="entry name" value="ACYL CARRIER PROTEIN PHOSPHODIESTERASE"/>
    <property type="match status" value="1"/>
</dbReference>
<dbReference type="Proteomes" id="UP001403385">
    <property type="component" value="Unassembled WGS sequence"/>
</dbReference>